<dbReference type="PRINTS" id="PR00039">
    <property type="entry name" value="HTHLYSR"/>
</dbReference>
<keyword evidence="7" id="KW-1185">Reference proteome</keyword>
<dbReference type="SUPFAM" id="SSF46785">
    <property type="entry name" value="Winged helix' DNA-binding domain"/>
    <property type="match status" value="1"/>
</dbReference>
<sequence>MDSRKLEHLAELATTGSFSRAAENLHLTQPALSKSIQALEEELGAVLIDRRRKPFALTAKGEMVVQRARRLLKDMDELHRVAAEDIGPEGLLRIGFGAGPWATLSRGFIQHVVEHFPRLHLQVRHGSGDALVGALHERQMDLAIVDARSFPSSPHLQAETLGHLHGSAVCRVGHPLQRLERVTLKDLLAYPTLNTSISDEAVRWVQESHGVDLDLRQHTTVECEQLETLLDVCARSDAVFLGVREAAHPWVLRGEMAVLAVHPLITEFSVPIALVSLAGRSPSQLTTWVRDFVADALDERHFAEGRPF</sequence>
<dbReference type="Proteomes" id="UP000575083">
    <property type="component" value="Unassembled WGS sequence"/>
</dbReference>
<dbReference type="FunFam" id="1.10.10.10:FF:000001">
    <property type="entry name" value="LysR family transcriptional regulator"/>
    <property type="match status" value="1"/>
</dbReference>
<dbReference type="CDD" id="cd05466">
    <property type="entry name" value="PBP2_LTTR_substrate"/>
    <property type="match status" value="1"/>
</dbReference>
<dbReference type="PANTHER" id="PTHR30126:SF98">
    <property type="entry name" value="HTH-TYPE TRANSCRIPTIONAL ACTIVATOR BAUR"/>
    <property type="match status" value="1"/>
</dbReference>
<keyword evidence="2" id="KW-0805">Transcription regulation</keyword>
<evidence type="ECO:0000313" key="6">
    <source>
        <dbReference type="EMBL" id="MBB6561265.1"/>
    </source>
</evidence>
<dbReference type="AlphaFoldDB" id="A0A7X0PG09"/>
<dbReference type="Gene3D" id="3.40.190.10">
    <property type="entry name" value="Periplasmic binding protein-like II"/>
    <property type="match status" value="2"/>
</dbReference>
<comment type="similarity">
    <text evidence="1">Belongs to the LysR transcriptional regulatory family.</text>
</comment>
<organism evidence="6 7">
    <name type="scientific">Acidovorax soli</name>
    <dbReference type="NCBI Taxonomy" id="592050"/>
    <lineage>
        <taxon>Bacteria</taxon>
        <taxon>Pseudomonadati</taxon>
        <taxon>Pseudomonadota</taxon>
        <taxon>Betaproteobacteria</taxon>
        <taxon>Burkholderiales</taxon>
        <taxon>Comamonadaceae</taxon>
        <taxon>Acidovorax</taxon>
    </lineage>
</organism>
<dbReference type="Pfam" id="PF00126">
    <property type="entry name" value="HTH_1"/>
    <property type="match status" value="1"/>
</dbReference>
<evidence type="ECO:0000259" key="5">
    <source>
        <dbReference type="PROSITE" id="PS50931"/>
    </source>
</evidence>
<dbReference type="PROSITE" id="PS50931">
    <property type="entry name" value="HTH_LYSR"/>
    <property type="match status" value="1"/>
</dbReference>
<dbReference type="InterPro" id="IPR036390">
    <property type="entry name" value="WH_DNA-bd_sf"/>
</dbReference>
<dbReference type="RefSeq" id="WP_184860132.1">
    <property type="nucleotide sequence ID" value="NZ_JACHLK010000008.1"/>
</dbReference>
<name>A0A7X0PG09_9BURK</name>
<evidence type="ECO:0000313" key="7">
    <source>
        <dbReference type="Proteomes" id="UP000575083"/>
    </source>
</evidence>
<evidence type="ECO:0000256" key="1">
    <source>
        <dbReference type="ARBA" id="ARBA00009437"/>
    </source>
</evidence>
<feature type="domain" description="HTH lysR-type" evidence="5">
    <location>
        <begin position="1"/>
        <end position="58"/>
    </location>
</feature>
<evidence type="ECO:0000256" key="3">
    <source>
        <dbReference type="ARBA" id="ARBA00023125"/>
    </source>
</evidence>
<accession>A0A7X0PG09</accession>
<gene>
    <name evidence="6" type="ORF">HNP48_003958</name>
</gene>
<keyword evidence="4" id="KW-0804">Transcription</keyword>
<dbReference type="InterPro" id="IPR005119">
    <property type="entry name" value="LysR_subst-bd"/>
</dbReference>
<dbReference type="InterPro" id="IPR000847">
    <property type="entry name" value="LysR_HTH_N"/>
</dbReference>
<dbReference type="Gene3D" id="1.10.10.10">
    <property type="entry name" value="Winged helix-like DNA-binding domain superfamily/Winged helix DNA-binding domain"/>
    <property type="match status" value="1"/>
</dbReference>
<reference evidence="6 7" key="1">
    <citation type="submission" date="2020-08" db="EMBL/GenBank/DDBJ databases">
        <title>Functional genomics of gut bacteria from endangered species of beetles.</title>
        <authorList>
            <person name="Carlos-Shanley C."/>
        </authorList>
    </citation>
    <scope>NUCLEOTIDE SEQUENCE [LARGE SCALE GENOMIC DNA]</scope>
    <source>
        <strain evidence="6 7">S00198</strain>
    </source>
</reference>
<dbReference type="EMBL" id="JACHLK010000008">
    <property type="protein sequence ID" value="MBB6561265.1"/>
    <property type="molecule type" value="Genomic_DNA"/>
</dbReference>
<keyword evidence="3 6" id="KW-0238">DNA-binding</keyword>
<comment type="caution">
    <text evidence="6">The sequence shown here is derived from an EMBL/GenBank/DDBJ whole genome shotgun (WGS) entry which is preliminary data.</text>
</comment>
<dbReference type="InterPro" id="IPR036388">
    <property type="entry name" value="WH-like_DNA-bd_sf"/>
</dbReference>
<proteinExistence type="inferred from homology"/>
<evidence type="ECO:0000256" key="2">
    <source>
        <dbReference type="ARBA" id="ARBA00023015"/>
    </source>
</evidence>
<protein>
    <submittedName>
        <fullName evidence="6">DNA-binding transcriptional LysR family regulator</fullName>
    </submittedName>
</protein>
<dbReference type="SUPFAM" id="SSF53850">
    <property type="entry name" value="Periplasmic binding protein-like II"/>
    <property type="match status" value="1"/>
</dbReference>
<dbReference type="GO" id="GO:0003700">
    <property type="term" value="F:DNA-binding transcription factor activity"/>
    <property type="evidence" value="ECO:0007669"/>
    <property type="project" value="InterPro"/>
</dbReference>
<dbReference type="PANTHER" id="PTHR30126">
    <property type="entry name" value="HTH-TYPE TRANSCRIPTIONAL REGULATOR"/>
    <property type="match status" value="1"/>
</dbReference>
<dbReference type="Pfam" id="PF03466">
    <property type="entry name" value="LysR_substrate"/>
    <property type="match status" value="1"/>
</dbReference>
<evidence type="ECO:0000256" key="4">
    <source>
        <dbReference type="ARBA" id="ARBA00023163"/>
    </source>
</evidence>
<dbReference type="GO" id="GO:0000976">
    <property type="term" value="F:transcription cis-regulatory region binding"/>
    <property type="evidence" value="ECO:0007669"/>
    <property type="project" value="TreeGrafter"/>
</dbReference>